<comment type="caution">
    <text evidence="8">The sequence shown here is derived from an EMBL/GenBank/DDBJ whole genome shotgun (WGS) entry which is preliminary data.</text>
</comment>
<evidence type="ECO:0000259" key="6">
    <source>
        <dbReference type="Pfam" id="PF18052"/>
    </source>
</evidence>
<keyword evidence="2" id="KW-0547">Nucleotide-binding</keyword>
<dbReference type="EMBL" id="JXTC01000638">
    <property type="protein sequence ID" value="PON42357.1"/>
    <property type="molecule type" value="Genomic_DNA"/>
</dbReference>
<dbReference type="GO" id="GO:0051707">
    <property type="term" value="P:response to other organism"/>
    <property type="evidence" value="ECO:0007669"/>
    <property type="project" value="UniProtKB-ARBA"/>
</dbReference>
<dbReference type="PANTHER" id="PTHR36766:SF40">
    <property type="entry name" value="DISEASE RESISTANCE PROTEIN RGA3"/>
    <property type="match status" value="1"/>
</dbReference>
<dbReference type="Gene3D" id="3.40.50.300">
    <property type="entry name" value="P-loop containing nucleotide triphosphate hydrolases"/>
    <property type="match status" value="1"/>
</dbReference>
<organism evidence="8 9">
    <name type="scientific">Trema orientale</name>
    <name type="common">Charcoal tree</name>
    <name type="synonym">Celtis orientalis</name>
    <dbReference type="NCBI Taxonomy" id="63057"/>
    <lineage>
        <taxon>Eukaryota</taxon>
        <taxon>Viridiplantae</taxon>
        <taxon>Streptophyta</taxon>
        <taxon>Embryophyta</taxon>
        <taxon>Tracheophyta</taxon>
        <taxon>Spermatophyta</taxon>
        <taxon>Magnoliopsida</taxon>
        <taxon>eudicotyledons</taxon>
        <taxon>Gunneridae</taxon>
        <taxon>Pentapetalae</taxon>
        <taxon>rosids</taxon>
        <taxon>fabids</taxon>
        <taxon>Rosales</taxon>
        <taxon>Cannabaceae</taxon>
        <taxon>Trema</taxon>
    </lineage>
</organism>
<dbReference type="OrthoDB" id="676979at2759"/>
<evidence type="ECO:0000313" key="8">
    <source>
        <dbReference type="EMBL" id="PON42357.1"/>
    </source>
</evidence>
<dbReference type="PRINTS" id="PR00364">
    <property type="entry name" value="DISEASERSIST"/>
</dbReference>
<dbReference type="InterPro" id="IPR041118">
    <property type="entry name" value="Rx_N"/>
</dbReference>
<accession>A0A2P5B0K5</accession>
<dbReference type="Pfam" id="PF23598">
    <property type="entry name" value="LRR_14"/>
    <property type="match status" value="1"/>
</dbReference>
<dbReference type="SUPFAM" id="SSF52047">
    <property type="entry name" value="RNI-like"/>
    <property type="match status" value="1"/>
</dbReference>
<dbReference type="Gene3D" id="1.20.5.4130">
    <property type="match status" value="1"/>
</dbReference>
<evidence type="ECO:0000256" key="1">
    <source>
        <dbReference type="ARBA" id="ARBA00022737"/>
    </source>
</evidence>
<dbReference type="GO" id="GO:0006952">
    <property type="term" value="P:defense response"/>
    <property type="evidence" value="ECO:0007669"/>
    <property type="project" value="UniProtKB-KW"/>
</dbReference>
<keyword evidence="1" id="KW-0677">Repeat</keyword>
<dbReference type="Pfam" id="PF00931">
    <property type="entry name" value="NB-ARC"/>
    <property type="match status" value="1"/>
</dbReference>
<dbReference type="InterPro" id="IPR032675">
    <property type="entry name" value="LRR_dom_sf"/>
</dbReference>
<dbReference type="InParanoid" id="A0A2P5B0K5"/>
<sequence>MVENIVFDIATRLVEELGRDVVKQIGELFGVKDDLNKLGETLSTIKDVLRDAEKRQVSEGGVRSWLERLEDVVFDANNLLDEVSYEALRKNDKKLAQRIKVIRRTLQTIEADKNKFGFELNHHEEEITRVLREERMTHSHVTEDKVVGREREKKEILRLLVGSESTESTEGELMVIPIVGVGGVGKTTLAQLVYSDAIVVKHFDLKVWACVSEDFSMSSLVKKIISSESRASLGDFEMDELQRKLRKEINGKKYLIVLDDVWNEDRSKWDDLERLLLGNGKRGNKVIITTRSDIVATITGTVEPYRLKNLDDKESWDLFKRMAFVRGEEPNDPVKVRMGKEIARKCYGVPLVIKSIGSLLISNPQIAWSSFIQDLSELSNNSISRISDNHPLGISSDSSQEKYKMHDIIHDLAVVVAGSKYATLTKGHKRKVDKRARHVSLLELDNRNLRSSSWEIPQSLVDAKMIQSILIPTESNFSIIDRKFDSLFYKAIVSNFKYLRSLDLHNSGIPHCISKLKHLRTLDLSRNTKLKALPNSVRKLLNLQALNLTSCFNLEELPRGVSKLVNLRNLRLDYCHKLTHLPRGVGQLTSLQTLSRLVLSGDENSAEIKDLRNLNNLRGGLEILNLGHGMDIKDANFEEKHHLESLSLFWDLNGGELEAFDHERTFRGIRQLPNLTDLLLNGYRGVGLPSWLTLKNLKTLKLEGLPNLEYITNSWDSSTTTMPFLNVLTLKYLPNLKGWWRDIKVNGDYDSLLTEPQMKLPSFPRLGSLYIKHCPQLNCMPIFPTVSWELQLNNTSWRLLLKTLEHFLNRAESPTLNEAPSSSLTTDFNPTNWKVQRLILGGNKDVEYLPDYLRILSTCLLFFSLSGFSKLKSLSPGIHHFVSLAVLHIEYCEELDMSDGNIWSQLRSLTHLRLRGLPQLVNIPEGLQHVTTLESVGIGFCHNLTSIPEWLCDLKFPLEVLECPKLRSLPEGVWGETNSHEEENIFNFPYILQRLGIREDQMDGYNCVPIPLLRLYKQLISKVPVGDPSQSSSTSSQDNGHTCEVKSGRASLWLSNMGGLMEFLCFSDQNV</sequence>
<dbReference type="Gene3D" id="1.10.8.430">
    <property type="entry name" value="Helical domain of apoptotic protease-activating factors"/>
    <property type="match status" value="1"/>
</dbReference>
<keyword evidence="3" id="KW-0611">Plant defense</keyword>
<dbReference type="AlphaFoldDB" id="A0A2P5B0K5"/>
<evidence type="ECO:0000256" key="3">
    <source>
        <dbReference type="ARBA" id="ARBA00022821"/>
    </source>
</evidence>
<dbReference type="SUPFAM" id="SSF52058">
    <property type="entry name" value="L domain-like"/>
    <property type="match status" value="1"/>
</dbReference>
<protein>
    <submittedName>
        <fullName evidence="8">NB-ARC domain, LRR domain containing protein</fullName>
    </submittedName>
</protein>
<dbReference type="InterPro" id="IPR042197">
    <property type="entry name" value="Apaf_helical"/>
</dbReference>
<evidence type="ECO:0000256" key="4">
    <source>
        <dbReference type="ARBA" id="ARBA00022840"/>
    </source>
</evidence>
<evidence type="ECO:0000259" key="7">
    <source>
        <dbReference type="Pfam" id="PF23598"/>
    </source>
</evidence>
<dbReference type="Proteomes" id="UP000237000">
    <property type="component" value="Unassembled WGS sequence"/>
</dbReference>
<dbReference type="InterPro" id="IPR002182">
    <property type="entry name" value="NB-ARC"/>
</dbReference>
<name>A0A2P5B0K5_TREOI</name>
<keyword evidence="4" id="KW-0067">ATP-binding</keyword>
<dbReference type="Pfam" id="PF18052">
    <property type="entry name" value="Rx_N"/>
    <property type="match status" value="1"/>
</dbReference>
<dbReference type="InterPro" id="IPR055414">
    <property type="entry name" value="LRR_R13L4/SHOC2-like"/>
</dbReference>
<dbReference type="InterPro" id="IPR027417">
    <property type="entry name" value="P-loop_NTPase"/>
</dbReference>
<dbReference type="PANTHER" id="PTHR36766">
    <property type="entry name" value="PLANT BROAD-SPECTRUM MILDEW RESISTANCE PROTEIN RPW8"/>
    <property type="match status" value="1"/>
</dbReference>
<feature type="domain" description="Disease resistance N-terminal" evidence="6">
    <location>
        <begin position="12"/>
        <end position="94"/>
    </location>
</feature>
<evidence type="ECO:0000259" key="5">
    <source>
        <dbReference type="Pfam" id="PF00931"/>
    </source>
</evidence>
<reference evidence="9" key="1">
    <citation type="submission" date="2016-06" db="EMBL/GenBank/DDBJ databases">
        <title>Parallel loss of symbiosis genes in relatives of nitrogen-fixing non-legume Parasponia.</title>
        <authorList>
            <person name="Van Velzen R."/>
            <person name="Holmer R."/>
            <person name="Bu F."/>
            <person name="Rutten L."/>
            <person name="Van Zeijl A."/>
            <person name="Liu W."/>
            <person name="Santuari L."/>
            <person name="Cao Q."/>
            <person name="Sharma T."/>
            <person name="Shen D."/>
            <person name="Roswanjaya Y."/>
            <person name="Wardhani T."/>
            <person name="Kalhor M.S."/>
            <person name="Jansen J."/>
            <person name="Van den Hoogen J."/>
            <person name="Gungor B."/>
            <person name="Hartog M."/>
            <person name="Hontelez J."/>
            <person name="Verver J."/>
            <person name="Yang W.-C."/>
            <person name="Schijlen E."/>
            <person name="Repin R."/>
            <person name="Schilthuizen M."/>
            <person name="Schranz E."/>
            <person name="Heidstra R."/>
            <person name="Miyata K."/>
            <person name="Fedorova E."/>
            <person name="Kohlen W."/>
            <person name="Bisseling T."/>
            <person name="Smit S."/>
            <person name="Geurts R."/>
        </authorList>
    </citation>
    <scope>NUCLEOTIDE SEQUENCE [LARGE SCALE GENOMIC DNA]</scope>
    <source>
        <strain evidence="9">cv. RG33-2</strain>
    </source>
</reference>
<proteinExistence type="predicted"/>
<dbReference type="GO" id="GO:0043531">
    <property type="term" value="F:ADP binding"/>
    <property type="evidence" value="ECO:0007669"/>
    <property type="project" value="InterPro"/>
</dbReference>
<feature type="domain" description="NB-ARC" evidence="5">
    <location>
        <begin position="170"/>
        <end position="325"/>
    </location>
</feature>
<dbReference type="GO" id="GO:0005524">
    <property type="term" value="F:ATP binding"/>
    <property type="evidence" value="ECO:0007669"/>
    <property type="project" value="UniProtKB-KW"/>
</dbReference>
<keyword evidence="9" id="KW-1185">Reference proteome</keyword>
<evidence type="ECO:0000313" key="9">
    <source>
        <dbReference type="Proteomes" id="UP000237000"/>
    </source>
</evidence>
<gene>
    <name evidence="8" type="ORF">TorRG33x02_336010</name>
</gene>
<dbReference type="SUPFAM" id="SSF52540">
    <property type="entry name" value="P-loop containing nucleoside triphosphate hydrolases"/>
    <property type="match status" value="1"/>
</dbReference>
<feature type="domain" description="Disease resistance R13L4/SHOC-2-like LRR" evidence="7">
    <location>
        <begin position="492"/>
        <end position="703"/>
    </location>
</feature>
<dbReference type="Gene3D" id="3.80.10.10">
    <property type="entry name" value="Ribonuclease Inhibitor"/>
    <property type="match status" value="2"/>
</dbReference>
<evidence type="ECO:0000256" key="2">
    <source>
        <dbReference type="ARBA" id="ARBA00022741"/>
    </source>
</evidence>